<name>A0A9N8HHX4_9STRA</name>
<evidence type="ECO:0000313" key="2">
    <source>
        <dbReference type="Proteomes" id="UP001153069"/>
    </source>
</evidence>
<accession>A0A9N8HHX4</accession>
<evidence type="ECO:0000313" key="1">
    <source>
        <dbReference type="EMBL" id="CAB9514616.1"/>
    </source>
</evidence>
<comment type="caution">
    <text evidence="1">The sequence shown here is derived from an EMBL/GenBank/DDBJ whole genome shotgun (WGS) entry which is preliminary data.</text>
</comment>
<protein>
    <submittedName>
        <fullName evidence="1">Uncharacterized protein</fullName>
    </submittedName>
</protein>
<dbReference type="AlphaFoldDB" id="A0A9N8HHX4"/>
<organism evidence="1 2">
    <name type="scientific">Seminavis robusta</name>
    <dbReference type="NCBI Taxonomy" id="568900"/>
    <lineage>
        <taxon>Eukaryota</taxon>
        <taxon>Sar</taxon>
        <taxon>Stramenopiles</taxon>
        <taxon>Ochrophyta</taxon>
        <taxon>Bacillariophyta</taxon>
        <taxon>Bacillariophyceae</taxon>
        <taxon>Bacillariophycidae</taxon>
        <taxon>Naviculales</taxon>
        <taxon>Naviculaceae</taxon>
        <taxon>Seminavis</taxon>
    </lineage>
</organism>
<reference evidence="1" key="1">
    <citation type="submission" date="2020-06" db="EMBL/GenBank/DDBJ databases">
        <authorList>
            <consortium name="Plant Systems Biology data submission"/>
        </authorList>
    </citation>
    <scope>NUCLEOTIDE SEQUENCE</scope>
    <source>
        <strain evidence="1">D6</strain>
    </source>
</reference>
<keyword evidence="2" id="KW-1185">Reference proteome</keyword>
<gene>
    <name evidence="1" type="ORF">SEMRO_664_G183710.1</name>
</gene>
<sequence length="85" mass="9557">MSHLLVVERFVVQDTWNEADDVELRDYLESLGGTTTVEYWSEGRILQGDIVESPNTIVQKLLLVASSDVVSSYPPELSRFLSKSP</sequence>
<dbReference type="EMBL" id="CAICTM010000663">
    <property type="protein sequence ID" value="CAB9514616.1"/>
    <property type="molecule type" value="Genomic_DNA"/>
</dbReference>
<proteinExistence type="predicted"/>
<dbReference type="Proteomes" id="UP001153069">
    <property type="component" value="Unassembled WGS sequence"/>
</dbReference>